<dbReference type="RefSeq" id="WP_089379831.1">
    <property type="nucleotide sequence ID" value="NZ_FZNT01000001.1"/>
</dbReference>
<feature type="chain" id="PRO_5013167350" evidence="2">
    <location>
        <begin position="20"/>
        <end position="259"/>
    </location>
</feature>
<dbReference type="Proteomes" id="UP000198384">
    <property type="component" value="Unassembled WGS sequence"/>
</dbReference>
<organism evidence="4 5">
    <name type="scientific">Lutibacter agarilyticus</name>
    <dbReference type="NCBI Taxonomy" id="1109740"/>
    <lineage>
        <taxon>Bacteria</taxon>
        <taxon>Pseudomonadati</taxon>
        <taxon>Bacteroidota</taxon>
        <taxon>Flavobacteriia</taxon>
        <taxon>Flavobacteriales</taxon>
        <taxon>Flavobacteriaceae</taxon>
        <taxon>Lutibacter</taxon>
    </lineage>
</organism>
<evidence type="ECO:0000256" key="1">
    <source>
        <dbReference type="ARBA" id="ARBA00022729"/>
    </source>
</evidence>
<accession>A0A238VBH9</accession>
<gene>
    <name evidence="4" type="ORF">SAMN06265371_101159</name>
</gene>
<sequence length="259" mass="28524">MIKKLLFTVALFVTTMSFGQLTIDFEETAPVYTIGHQGAANTSATIESNPSGTTGNDTGANVLKYTINSNIGFWAYPFIDLKTGGTQVNTTLGKFFNLKFISPIENGSIYFYPWISGKKQPAIIANFTGASATTWQTIEFDCTSSIEGYLSRMDFEFHTGTELIAGDVYYIDDIAQTTASTLGVKNYELLKIGIYPNPTTNTLTIQDKDQEIKSVRIFDVTGKQVLKVENKTTVDVSTLTKGVYLIKTDNGKLAKFIKE</sequence>
<evidence type="ECO:0000256" key="2">
    <source>
        <dbReference type="SAM" id="SignalP"/>
    </source>
</evidence>
<protein>
    <submittedName>
        <fullName evidence="4">Por secretion system C-terminal sorting domain-containing protein</fullName>
    </submittedName>
</protein>
<proteinExistence type="predicted"/>
<evidence type="ECO:0000259" key="3">
    <source>
        <dbReference type="Pfam" id="PF18962"/>
    </source>
</evidence>
<dbReference type="Pfam" id="PF18962">
    <property type="entry name" value="Por_Secre_tail"/>
    <property type="match status" value="1"/>
</dbReference>
<dbReference type="EMBL" id="FZNT01000001">
    <property type="protein sequence ID" value="SNR31581.1"/>
    <property type="molecule type" value="Genomic_DNA"/>
</dbReference>
<feature type="signal peptide" evidence="2">
    <location>
        <begin position="1"/>
        <end position="19"/>
    </location>
</feature>
<dbReference type="OrthoDB" id="8781670at2"/>
<evidence type="ECO:0000313" key="5">
    <source>
        <dbReference type="Proteomes" id="UP000198384"/>
    </source>
</evidence>
<keyword evidence="1 2" id="KW-0732">Signal</keyword>
<dbReference type="NCBIfam" id="TIGR04183">
    <property type="entry name" value="Por_Secre_tail"/>
    <property type="match status" value="1"/>
</dbReference>
<keyword evidence="5" id="KW-1185">Reference proteome</keyword>
<dbReference type="InterPro" id="IPR026444">
    <property type="entry name" value="Secre_tail"/>
</dbReference>
<evidence type="ECO:0000313" key="4">
    <source>
        <dbReference type="EMBL" id="SNR31581.1"/>
    </source>
</evidence>
<reference evidence="4 5" key="1">
    <citation type="submission" date="2017-06" db="EMBL/GenBank/DDBJ databases">
        <authorList>
            <person name="Kim H.J."/>
            <person name="Triplett B.A."/>
        </authorList>
    </citation>
    <scope>NUCLEOTIDE SEQUENCE [LARGE SCALE GENOMIC DNA]</scope>
    <source>
        <strain evidence="4 5">DSM 29150</strain>
    </source>
</reference>
<dbReference type="AlphaFoldDB" id="A0A238VBH9"/>
<feature type="domain" description="Secretion system C-terminal sorting" evidence="3">
    <location>
        <begin position="194"/>
        <end position="253"/>
    </location>
</feature>
<name>A0A238VBH9_9FLAO</name>